<dbReference type="PANTHER" id="PTHR43053">
    <property type="entry name" value="GLYCOSIDASE FAMILY 31"/>
    <property type="match status" value="1"/>
</dbReference>
<dbReference type="Gene3D" id="2.60.40.1180">
    <property type="entry name" value="Golgi alpha-mannosidase II"/>
    <property type="match status" value="1"/>
</dbReference>
<keyword evidence="4" id="KW-1133">Transmembrane helix</keyword>
<dbReference type="SUPFAM" id="SSF51445">
    <property type="entry name" value="(Trans)glycosidases"/>
    <property type="match status" value="1"/>
</dbReference>
<organism evidence="7 8">
    <name type="scientific">Meganyctiphanes norvegica</name>
    <name type="common">Northern krill</name>
    <name type="synonym">Thysanopoda norvegica</name>
    <dbReference type="NCBI Taxonomy" id="48144"/>
    <lineage>
        <taxon>Eukaryota</taxon>
        <taxon>Metazoa</taxon>
        <taxon>Ecdysozoa</taxon>
        <taxon>Arthropoda</taxon>
        <taxon>Crustacea</taxon>
        <taxon>Multicrustacea</taxon>
        <taxon>Malacostraca</taxon>
        <taxon>Eumalacostraca</taxon>
        <taxon>Eucarida</taxon>
        <taxon>Euphausiacea</taxon>
        <taxon>Euphausiidae</taxon>
        <taxon>Meganyctiphanes</taxon>
    </lineage>
</organism>
<dbReference type="AlphaFoldDB" id="A0AAV2QME4"/>
<feature type="compositionally biased region" description="Low complexity" evidence="3">
    <location>
        <begin position="42"/>
        <end position="60"/>
    </location>
</feature>
<keyword evidence="4" id="KW-0812">Transmembrane</keyword>
<dbReference type="InterPro" id="IPR050985">
    <property type="entry name" value="Alpha-glycosidase_related"/>
</dbReference>
<feature type="transmembrane region" description="Helical" evidence="4">
    <location>
        <begin position="138"/>
        <end position="160"/>
    </location>
</feature>
<proteinExistence type="inferred from homology"/>
<dbReference type="PANTHER" id="PTHR43053:SF6">
    <property type="entry name" value="SITS-BINDING PROTEIN"/>
    <property type="match status" value="1"/>
</dbReference>
<evidence type="ECO:0000313" key="8">
    <source>
        <dbReference type="Proteomes" id="UP001497623"/>
    </source>
</evidence>
<sequence>MNPSKFGFNLTFRKTLYCRNSRNPIRFGTHNFFDTQKHASDYFSSSSSSNSDSDITNSSGSEDDDEPRWDDTICSNRSSYFKLYYGLHRGVGEKTEGKGSASRYSTTQNSLTSLIREKMGQNQPPPAAPQRTKADIGLMVLVVFLFIIIVVGISLIYYFYHQHLLELKIFNRLKFTEDGRILHIYNDEWKPQTTALLGTTLDSHMLPEDCTHYLHYMHEHNKTIKSPKPEGGGTYEDFVCLDWTYQARLQLRKLYDFEDVHCYLVWWVGNHDRLTLRDCVLMGEEDGTWWGGGEMTGGGYPLNKANIPPTPMMTGELGRHPWGKLLRRAWMSSTASLLTLPNYSHAKVSINHNNNGKICMESFPDPMAKDPTPTLEYTLCRASNMTSLFRYLHKEAKEKVRKLTKNKAEVLNEHRIVTESDDDDNETKSALGENNNLINQNVLERVVSRMEHPVWIPWLSADQPDLTQQTVLNYVKNIVDNDYGMWGHVLLPSTWQAKPGTLEFDKRRFSDPKNMSETLESSGFKLALTIHPFVSVNIPAFDSGTEEGYWLKQKDSVLPALTQYVNRYPAAVTDFTNPRATHWYLSNLKKLQGSYKVERFHLQQPNSFNFPTFHDYHEPLSGPDASLAYFVKAVSEISAPVSIDGTIGTPPAPTFLTVGEFGEGWRGLETLVARVLTLTSTGSPFVDVGVIGGLTKPGHIPDRELYIRWIQTASFMPAFQINTLPHVYDRDVENLAKEFTKKRQELVLPRLREDLPNALKQGTPLAKPLIYHFPDDEESAQISDQWMLGNDLLVAPVIQKGVRVRDIYLPPGIWKDLLDGRMRRGGRYIKEYKVPLTQLPHF</sequence>
<dbReference type="EMBL" id="CAXKWB010009048">
    <property type="protein sequence ID" value="CAL4093313.1"/>
    <property type="molecule type" value="Genomic_DNA"/>
</dbReference>
<dbReference type="Proteomes" id="UP001497623">
    <property type="component" value="Unassembled WGS sequence"/>
</dbReference>
<dbReference type="InterPro" id="IPR000322">
    <property type="entry name" value="Glyco_hydro_31_TIM"/>
</dbReference>
<comment type="caution">
    <text evidence="7">The sequence shown here is derived from an EMBL/GenBank/DDBJ whole genome shotgun (WGS) entry which is preliminary data.</text>
</comment>
<gene>
    <name evidence="7" type="ORF">MNOR_LOCUS14814</name>
</gene>
<dbReference type="Gene3D" id="3.20.20.80">
    <property type="entry name" value="Glycosidases"/>
    <property type="match status" value="1"/>
</dbReference>
<accession>A0AAV2QME4</accession>
<dbReference type="InterPro" id="IPR017853">
    <property type="entry name" value="GH"/>
</dbReference>
<keyword evidence="2" id="KW-0326">Glycosidase</keyword>
<keyword evidence="4" id="KW-0472">Membrane</keyword>
<dbReference type="InterPro" id="IPR048395">
    <property type="entry name" value="Glyco_hydro_31_C"/>
</dbReference>
<reference evidence="7 8" key="1">
    <citation type="submission" date="2024-05" db="EMBL/GenBank/DDBJ databases">
        <authorList>
            <person name="Wallberg A."/>
        </authorList>
    </citation>
    <scope>NUCLEOTIDE SEQUENCE [LARGE SCALE GENOMIC DNA]</scope>
</reference>
<feature type="domain" description="Glycoside hydrolase family 31 TIM barrel" evidence="5">
    <location>
        <begin position="663"/>
        <end position="746"/>
    </location>
</feature>
<evidence type="ECO:0000256" key="1">
    <source>
        <dbReference type="ARBA" id="ARBA00007806"/>
    </source>
</evidence>
<evidence type="ECO:0000259" key="5">
    <source>
        <dbReference type="Pfam" id="PF01055"/>
    </source>
</evidence>
<comment type="similarity">
    <text evidence="1 2">Belongs to the glycosyl hydrolase 31 family.</text>
</comment>
<dbReference type="GO" id="GO:0004553">
    <property type="term" value="F:hydrolase activity, hydrolyzing O-glycosyl compounds"/>
    <property type="evidence" value="ECO:0007669"/>
    <property type="project" value="InterPro"/>
</dbReference>
<keyword evidence="8" id="KW-1185">Reference proteome</keyword>
<dbReference type="Pfam" id="PF21365">
    <property type="entry name" value="Glyco_hydro_31_3rd"/>
    <property type="match status" value="1"/>
</dbReference>
<dbReference type="CDD" id="cd06592">
    <property type="entry name" value="GH31_NET37"/>
    <property type="match status" value="1"/>
</dbReference>
<evidence type="ECO:0000256" key="4">
    <source>
        <dbReference type="SAM" id="Phobius"/>
    </source>
</evidence>
<dbReference type="Pfam" id="PF01055">
    <property type="entry name" value="Glyco_hydro_31_2nd"/>
    <property type="match status" value="2"/>
</dbReference>
<protein>
    <submittedName>
        <fullName evidence="7">Uncharacterized protein</fullName>
    </submittedName>
</protein>
<dbReference type="GO" id="GO:0005975">
    <property type="term" value="P:carbohydrate metabolic process"/>
    <property type="evidence" value="ECO:0007669"/>
    <property type="project" value="InterPro"/>
</dbReference>
<feature type="domain" description="Glycoside hydrolase family 31 TIM barrel" evidence="5">
    <location>
        <begin position="467"/>
        <end position="611"/>
    </location>
</feature>
<evidence type="ECO:0000256" key="3">
    <source>
        <dbReference type="SAM" id="MobiDB-lite"/>
    </source>
</evidence>
<feature type="region of interest" description="Disordered" evidence="3">
    <location>
        <begin position="42"/>
        <end position="71"/>
    </location>
</feature>
<evidence type="ECO:0000256" key="2">
    <source>
        <dbReference type="RuleBase" id="RU361185"/>
    </source>
</evidence>
<dbReference type="InterPro" id="IPR013780">
    <property type="entry name" value="Glyco_hydro_b"/>
</dbReference>
<dbReference type="SUPFAM" id="SSF51011">
    <property type="entry name" value="Glycosyl hydrolase domain"/>
    <property type="match status" value="1"/>
</dbReference>
<evidence type="ECO:0000313" key="7">
    <source>
        <dbReference type="EMBL" id="CAL4093313.1"/>
    </source>
</evidence>
<feature type="non-terminal residue" evidence="7">
    <location>
        <position position="842"/>
    </location>
</feature>
<name>A0AAV2QME4_MEGNR</name>
<feature type="domain" description="Glycosyl hydrolase family 31 C-terminal" evidence="6">
    <location>
        <begin position="762"/>
        <end position="842"/>
    </location>
</feature>
<keyword evidence="2" id="KW-0378">Hydrolase</keyword>
<evidence type="ECO:0000259" key="6">
    <source>
        <dbReference type="Pfam" id="PF21365"/>
    </source>
</evidence>